<evidence type="ECO:0000256" key="17">
    <source>
        <dbReference type="ARBA" id="ARBA00025339"/>
    </source>
</evidence>
<gene>
    <name evidence="25" type="primary">LOC106750746</name>
</gene>
<dbReference type="GO" id="GO:0016055">
    <property type="term" value="P:Wnt signaling pathway"/>
    <property type="evidence" value="ECO:0007669"/>
    <property type="project" value="UniProtKB-KW"/>
</dbReference>
<organism evidence="24 25">
    <name type="scientific">Dinoponera quadriceps</name>
    <name type="common">South American ant</name>
    <dbReference type="NCBI Taxonomy" id="609295"/>
    <lineage>
        <taxon>Eukaryota</taxon>
        <taxon>Metazoa</taxon>
        <taxon>Ecdysozoa</taxon>
        <taxon>Arthropoda</taxon>
        <taxon>Hexapoda</taxon>
        <taxon>Insecta</taxon>
        <taxon>Pterygota</taxon>
        <taxon>Neoptera</taxon>
        <taxon>Endopterygota</taxon>
        <taxon>Hymenoptera</taxon>
        <taxon>Apocrita</taxon>
        <taxon>Aculeata</taxon>
        <taxon>Formicoidea</taxon>
        <taxon>Formicidae</taxon>
        <taxon>Ponerinae</taxon>
        <taxon>Ponerini</taxon>
        <taxon>Dinoponera</taxon>
    </lineage>
</organism>
<keyword evidence="24" id="KW-1185">Reference proteome</keyword>
<evidence type="ECO:0000256" key="2">
    <source>
        <dbReference type="ARBA" id="ARBA00004477"/>
    </source>
</evidence>
<evidence type="ECO:0000256" key="8">
    <source>
        <dbReference type="ARBA" id="ARBA00022692"/>
    </source>
</evidence>
<feature type="transmembrane region" description="Helical" evidence="21">
    <location>
        <begin position="311"/>
        <end position="330"/>
    </location>
</feature>
<dbReference type="InterPro" id="IPR009551">
    <property type="entry name" value="Wntless"/>
</dbReference>
<dbReference type="GO" id="GO:0007367">
    <property type="term" value="P:segment polarity determination"/>
    <property type="evidence" value="ECO:0007669"/>
    <property type="project" value="UniProtKB-KW"/>
</dbReference>
<dbReference type="PANTHER" id="PTHR13449:SF2">
    <property type="entry name" value="PROTEIN WNTLESS HOMOLOG"/>
    <property type="match status" value="1"/>
</dbReference>
<evidence type="ECO:0000313" key="24">
    <source>
        <dbReference type="Proteomes" id="UP000515204"/>
    </source>
</evidence>
<evidence type="ECO:0000256" key="20">
    <source>
        <dbReference type="ARBA" id="ARBA00034107"/>
    </source>
</evidence>
<sequence length="545" mass="61750">MQGTIIENLSGKKLSVLVVLLIIAQIVCFLIGGLIAPTPASSQNILGTPCEDIRVNGSEPGGDKWFYSRGKDACTLVDINRYSLNSHHQAYQVVYTFQMPVPRNSLQLDYSRWQQNLIGVLQVDIVYNSQIEIAPRTKITLDARLAYRNKGDPDDAWKPYAASIVERILDCSIDNKQDQYNYNCIVVPLFELGSLYHDYYLLNIRLPADTDKNINQGLGHIVDLWLTAINQNGGFTKVWVSLKTIYFPVVLGVLAWYWRRVHMLSRPPALLEYMLLALGSALTFLNLPLEYLTLAYDMPFMLLLGDIRQGVFYATLLSFWLVFAGEHLMIQEGEQSNSLKCYWRHLSAVGTGCLSLFVFDMCERGVQLRNPFYSIWVTDVGTKLALSFIILAGISAGVYLLFLSYMIWKVFTNISAKRAVLPSMSSARRLHYEGVIYRFKFLMIATLLCASLTVIGFILGQVAEGQWKWDDELQLEMTSAFFTGVYGMWNIYIIALLCLYAPSHKQWPIEPSENSISEEIEFSPLPTDPNEMLSLTAFARKATVD</sequence>
<dbReference type="CTD" id="79971"/>
<feature type="transmembrane region" description="Helical" evidence="21">
    <location>
        <begin position="238"/>
        <end position="258"/>
    </location>
</feature>
<feature type="transmembrane region" description="Helical" evidence="21">
    <location>
        <begin position="480"/>
        <end position="501"/>
    </location>
</feature>
<evidence type="ECO:0000259" key="23">
    <source>
        <dbReference type="Pfam" id="PF21883"/>
    </source>
</evidence>
<comment type="subunit">
    <text evidence="18">Interacts with wg; in the Golgi. Interacts with Vps35, a component of the retromer complex; wls stability is regulated by Vps35.</text>
</comment>
<evidence type="ECO:0000256" key="7">
    <source>
        <dbReference type="ARBA" id="ARBA00022687"/>
    </source>
</evidence>
<keyword evidence="14 21" id="KW-0472">Membrane</keyword>
<evidence type="ECO:0000256" key="16">
    <source>
        <dbReference type="ARBA" id="ARBA00023273"/>
    </source>
</evidence>
<evidence type="ECO:0000256" key="6">
    <source>
        <dbReference type="ARBA" id="ARBA00022473"/>
    </source>
</evidence>
<feature type="transmembrane region" description="Helical" evidence="21">
    <location>
        <begin position="384"/>
        <end position="408"/>
    </location>
</feature>
<feature type="transmembrane region" description="Helical" evidence="21">
    <location>
        <begin position="14"/>
        <end position="36"/>
    </location>
</feature>
<dbReference type="GO" id="GO:0061355">
    <property type="term" value="P:Wnt protein secretion"/>
    <property type="evidence" value="ECO:0007669"/>
    <property type="project" value="TreeGrafter"/>
</dbReference>
<dbReference type="AlphaFoldDB" id="A0A6P3Y8R4"/>
<keyword evidence="13" id="KW-0333">Golgi apparatus</keyword>
<accession>A0A6P3Y8R4</accession>
<comment type="subcellular location">
    <subcellularLocation>
        <location evidence="2">Endoplasmic reticulum membrane</location>
        <topology evidence="2">Multi-pass membrane protein</topology>
    </subcellularLocation>
    <subcellularLocation>
        <location evidence="1">Endosome membrane</location>
        <topology evidence="1">Multi-pass membrane protein</topology>
    </subcellularLocation>
    <subcellularLocation>
        <location evidence="3">Golgi apparatus membrane</location>
        <topology evidence="3">Multi-pass membrane protein</topology>
    </subcellularLocation>
    <subcellularLocation>
        <location evidence="19">Postsynaptic cell membrane</location>
        <topology evidence="19">Multi-pass membrane protein</topology>
    </subcellularLocation>
    <subcellularLocation>
        <location evidence="20">Presynaptic cell membrane</location>
        <topology evidence="20">Multi-pass membrane protein</topology>
    </subcellularLocation>
</comment>
<dbReference type="InterPro" id="IPR047843">
    <property type="entry name" value="WLS-like_TM"/>
</dbReference>
<evidence type="ECO:0000256" key="9">
    <source>
        <dbReference type="ARBA" id="ARBA00022716"/>
    </source>
</evidence>
<dbReference type="GeneID" id="106750746"/>
<keyword evidence="6" id="KW-0217">Developmental protein</keyword>
<evidence type="ECO:0000256" key="21">
    <source>
        <dbReference type="SAM" id="Phobius"/>
    </source>
</evidence>
<dbReference type="KEGG" id="dqu:106750746"/>
<protein>
    <recommendedName>
        <fullName evidence="5">Protein wntless</fullName>
    </recommendedName>
</protein>
<evidence type="ECO:0000313" key="25">
    <source>
        <dbReference type="RefSeq" id="XP_014486768.1"/>
    </source>
</evidence>
<keyword evidence="12" id="KW-0770">Synapse</keyword>
<dbReference type="GO" id="GO:0042734">
    <property type="term" value="C:presynaptic membrane"/>
    <property type="evidence" value="ECO:0007669"/>
    <property type="project" value="UniProtKB-SubCell"/>
</dbReference>
<dbReference type="OrthoDB" id="5804250at2759"/>
<evidence type="ECO:0000256" key="15">
    <source>
        <dbReference type="ARBA" id="ARBA00023257"/>
    </source>
</evidence>
<name>A0A6P3Y8R4_DINQU</name>
<evidence type="ECO:0000256" key="3">
    <source>
        <dbReference type="ARBA" id="ARBA00004653"/>
    </source>
</evidence>
<dbReference type="GO" id="GO:0017147">
    <property type="term" value="F:Wnt-protein binding"/>
    <property type="evidence" value="ECO:0007669"/>
    <property type="project" value="InterPro"/>
</dbReference>
<evidence type="ECO:0000256" key="18">
    <source>
        <dbReference type="ARBA" id="ARBA00025880"/>
    </source>
</evidence>
<dbReference type="GO" id="GO:0006886">
    <property type="term" value="P:intracellular protein transport"/>
    <property type="evidence" value="ECO:0007669"/>
    <property type="project" value="TreeGrafter"/>
</dbReference>
<dbReference type="GO" id="GO:0010008">
    <property type="term" value="C:endosome membrane"/>
    <property type="evidence" value="ECO:0007669"/>
    <property type="project" value="UniProtKB-SubCell"/>
</dbReference>
<keyword evidence="15" id="KW-0628">Postsynaptic cell membrane</keyword>
<evidence type="ECO:0000259" key="22">
    <source>
        <dbReference type="Pfam" id="PF06664"/>
    </source>
</evidence>
<comment type="function">
    <text evidence="17">A segment polarity gene required for wingless (wg)-dependent patterning processes, acting in both wg-sending cells and wg-target cells. In non-neuronal cells wls directs wg secretion. The wls traffic loop encompasses the Golgi, the cell surface, an endocytic compartment and a retrograde route leading back to the Golgi, and involves clathrin-mediated endocytosis and the retromer complex (a conserved protein complex consisting of Vps35 and Vps26). In neuronal cells (the larval motorneuron NMJ), the wg signal moves across the synapse via the release of wls-containing exosome-like vesicles. Postsynaptic wls is required for the trafficking of fz2 through the fz2-interacting protein Grip.</text>
</comment>
<feature type="transmembrane region" description="Helical" evidence="21">
    <location>
        <begin position="270"/>
        <end position="291"/>
    </location>
</feature>
<keyword evidence="10" id="KW-0967">Endosome</keyword>
<dbReference type="Pfam" id="PF21883">
    <property type="entry name" value="WLS_GOLD"/>
    <property type="match status" value="1"/>
</dbReference>
<evidence type="ECO:0000256" key="12">
    <source>
        <dbReference type="ARBA" id="ARBA00023018"/>
    </source>
</evidence>
<keyword evidence="11 21" id="KW-1133">Transmembrane helix</keyword>
<evidence type="ECO:0000256" key="5">
    <source>
        <dbReference type="ARBA" id="ARBA00015887"/>
    </source>
</evidence>
<dbReference type="GO" id="GO:0045211">
    <property type="term" value="C:postsynaptic membrane"/>
    <property type="evidence" value="ECO:0007669"/>
    <property type="project" value="UniProtKB-SubCell"/>
</dbReference>
<dbReference type="Proteomes" id="UP000515204">
    <property type="component" value="Unplaced"/>
</dbReference>
<evidence type="ECO:0000256" key="1">
    <source>
        <dbReference type="ARBA" id="ARBA00004337"/>
    </source>
</evidence>
<evidence type="ECO:0000256" key="11">
    <source>
        <dbReference type="ARBA" id="ARBA00022989"/>
    </source>
</evidence>
<comment type="similarity">
    <text evidence="4">Belongs to the wntless family.</text>
</comment>
<feature type="domain" description="Wntless-like transmembrane" evidence="22">
    <location>
        <begin position="232"/>
        <end position="504"/>
    </location>
</feature>
<keyword evidence="16" id="KW-0966">Cell projection</keyword>
<evidence type="ECO:0000256" key="13">
    <source>
        <dbReference type="ARBA" id="ARBA00023034"/>
    </source>
</evidence>
<keyword evidence="9" id="KW-0709">Segmentation polarity protein</keyword>
<feature type="transmembrane region" description="Helical" evidence="21">
    <location>
        <begin position="439"/>
        <end position="460"/>
    </location>
</feature>
<evidence type="ECO:0000256" key="10">
    <source>
        <dbReference type="ARBA" id="ARBA00022753"/>
    </source>
</evidence>
<feature type="domain" description="Wntless GOLD" evidence="23">
    <location>
        <begin position="50"/>
        <end position="231"/>
    </location>
</feature>
<dbReference type="GO" id="GO:0000139">
    <property type="term" value="C:Golgi membrane"/>
    <property type="evidence" value="ECO:0007669"/>
    <property type="project" value="UniProtKB-SubCell"/>
</dbReference>
<evidence type="ECO:0000256" key="4">
    <source>
        <dbReference type="ARBA" id="ARBA00008148"/>
    </source>
</evidence>
<dbReference type="Pfam" id="PF06664">
    <property type="entry name" value="WLS-like_TM"/>
    <property type="match status" value="1"/>
</dbReference>
<reference evidence="25" key="1">
    <citation type="submission" date="2025-08" db="UniProtKB">
        <authorList>
            <consortium name="RefSeq"/>
        </authorList>
    </citation>
    <scope>IDENTIFICATION</scope>
</reference>
<dbReference type="InterPro" id="IPR053936">
    <property type="entry name" value="WLS_GOLD"/>
</dbReference>
<dbReference type="GO" id="GO:0005789">
    <property type="term" value="C:endoplasmic reticulum membrane"/>
    <property type="evidence" value="ECO:0007669"/>
    <property type="project" value="UniProtKB-SubCell"/>
</dbReference>
<keyword evidence="8 21" id="KW-0812">Transmembrane</keyword>
<dbReference type="PANTHER" id="PTHR13449">
    <property type="entry name" value="INTEGRAL MEMBRANE PROTEIN GPR177"/>
    <property type="match status" value="1"/>
</dbReference>
<proteinExistence type="inferred from homology"/>
<evidence type="ECO:0000256" key="14">
    <source>
        <dbReference type="ARBA" id="ARBA00023136"/>
    </source>
</evidence>
<keyword evidence="7" id="KW-0879">Wnt signaling pathway</keyword>
<evidence type="ECO:0000256" key="19">
    <source>
        <dbReference type="ARBA" id="ARBA00034104"/>
    </source>
</evidence>
<dbReference type="RefSeq" id="XP_014486768.1">
    <property type="nucleotide sequence ID" value="XM_014631282.1"/>
</dbReference>